<comment type="caution">
    <text evidence="1">The sequence shown here is derived from an EMBL/GenBank/DDBJ whole genome shotgun (WGS) entry which is preliminary data.</text>
</comment>
<sequence>MMSWIDSSVHQQWRNPHHSRYCGKVIRRMDEIRFSINGEYDVSNNSSGHVFIIINGKSVKFDARFEVDE</sequence>
<dbReference type="AlphaFoldDB" id="A0AAV4N0Q9"/>
<accession>A0AAV4N0Q9</accession>
<evidence type="ECO:0000313" key="2">
    <source>
        <dbReference type="Proteomes" id="UP001054945"/>
    </source>
</evidence>
<proteinExistence type="predicted"/>
<evidence type="ECO:0008006" key="3">
    <source>
        <dbReference type="Google" id="ProtNLM"/>
    </source>
</evidence>
<keyword evidence="2" id="KW-1185">Reference proteome</keyword>
<protein>
    <recommendedName>
        <fullName evidence="3">Galectin</fullName>
    </recommendedName>
</protein>
<gene>
    <name evidence="1" type="ORF">CEXT_601351</name>
</gene>
<dbReference type="EMBL" id="BPLR01002734">
    <property type="protein sequence ID" value="GIX77261.1"/>
    <property type="molecule type" value="Genomic_DNA"/>
</dbReference>
<organism evidence="1 2">
    <name type="scientific">Caerostris extrusa</name>
    <name type="common">Bark spider</name>
    <name type="synonym">Caerostris bankana</name>
    <dbReference type="NCBI Taxonomy" id="172846"/>
    <lineage>
        <taxon>Eukaryota</taxon>
        <taxon>Metazoa</taxon>
        <taxon>Ecdysozoa</taxon>
        <taxon>Arthropoda</taxon>
        <taxon>Chelicerata</taxon>
        <taxon>Arachnida</taxon>
        <taxon>Araneae</taxon>
        <taxon>Araneomorphae</taxon>
        <taxon>Entelegynae</taxon>
        <taxon>Araneoidea</taxon>
        <taxon>Araneidae</taxon>
        <taxon>Caerostris</taxon>
    </lineage>
</organism>
<reference evidence="1 2" key="1">
    <citation type="submission" date="2021-06" db="EMBL/GenBank/DDBJ databases">
        <title>Caerostris extrusa draft genome.</title>
        <authorList>
            <person name="Kono N."/>
            <person name="Arakawa K."/>
        </authorList>
    </citation>
    <scope>NUCLEOTIDE SEQUENCE [LARGE SCALE GENOMIC DNA]</scope>
</reference>
<dbReference type="Proteomes" id="UP001054945">
    <property type="component" value="Unassembled WGS sequence"/>
</dbReference>
<name>A0AAV4N0Q9_CAEEX</name>
<evidence type="ECO:0000313" key="1">
    <source>
        <dbReference type="EMBL" id="GIX77261.1"/>
    </source>
</evidence>